<name>A0ABW4ZCH9_9BACT</name>
<dbReference type="NCBIfam" id="NF008035">
    <property type="entry name" value="PRK10767.1"/>
    <property type="match status" value="1"/>
</dbReference>
<evidence type="ECO:0000256" key="1">
    <source>
        <dbReference type="ARBA" id="ARBA00022490"/>
    </source>
</evidence>
<feature type="binding site" evidence="9">
    <location>
        <position position="196"/>
    </location>
    <ligand>
        <name>Zn(2+)</name>
        <dbReference type="ChEBI" id="CHEBI:29105"/>
        <label>2</label>
    </ligand>
</feature>
<feature type="binding site" evidence="9">
    <location>
        <position position="210"/>
    </location>
    <ligand>
        <name>Zn(2+)</name>
        <dbReference type="ChEBI" id="CHEBI:29105"/>
        <label>1</label>
    </ligand>
</feature>
<keyword evidence="7 9" id="KW-0346">Stress response</keyword>
<dbReference type="PANTHER" id="PTHR43096">
    <property type="entry name" value="DNAJ HOMOLOG 1, MITOCHONDRIAL-RELATED"/>
    <property type="match status" value="1"/>
</dbReference>
<sequence length="381" mass="40430">MSSKKDYYDLLGVARDADASTIKKAYRKLAIKFHPDKNPDDAEAEAKFKEIGEAYEVLSDEEKRAAYDRYGHAAFEGGGAGGGFGGGFHDASDIFSQVFGGAFGGGGFEDFFGGGGRSRRRSAAQPGSDLRYDLEITLEEAASGCEKELEIEKEATCSTCSGKGSKSGTGAKTCSTCGGSGAVTRQAGIFVQQTTCPECHGSGQVISDPCGDCNGQGRREETARIKIRIPAGVDRGTRLRSSGNGDAGLRGGPAGDLYVFIDIKQHEMFERDGADLHCEIPVPFSVATLGGELEVPTLEGKASIKVPAGTQGGTTFRLRGRGIKDLSYGSKGDLHVTVHVEVPTKLNSDQKEKLLAFSESIGEKNSPIQESFFAKAKKFFE</sequence>
<feature type="zinc finger region" description="CR-type" evidence="10">
    <location>
        <begin position="144"/>
        <end position="222"/>
    </location>
</feature>
<dbReference type="PROSITE" id="PS50076">
    <property type="entry name" value="DNAJ_2"/>
    <property type="match status" value="1"/>
</dbReference>
<comment type="subcellular location">
    <subcellularLocation>
        <location evidence="9">Cytoplasm</location>
    </subcellularLocation>
</comment>
<evidence type="ECO:0000259" key="11">
    <source>
        <dbReference type="PROSITE" id="PS50076"/>
    </source>
</evidence>
<dbReference type="InterPro" id="IPR036410">
    <property type="entry name" value="HSP_DnaJ_Cys-rich_dom_sf"/>
</dbReference>
<keyword evidence="2 9" id="KW-0235">DNA replication</keyword>
<dbReference type="InterPro" id="IPR036869">
    <property type="entry name" value="J_dom_sf"/>
</dbReference>
<feature type="binding site" evidence="9">
    <location>
        <position position="213"/>
    </location>
    <ligand>
        <name>Zn(2+)</name>
        <dbReference type="ChEBI" id="CHEBI:29105"/>
        <label>1</label>
    </ligand>
</feature>
<dbReference type="Gene3D" id="1.10.287.110">
    <property type="entry name" value="DnaJ domain"/>
    <property type="match status" value="1"/>
</dbReference>
<dbReference type="EMBL" id="JBHUJB010000046">
    <property type="protein sequence ID" value="MFD2159542.1"/>
    <property type="molecule type" value="Genomic_DNA"/>
</dbReference>
<keyword evidence="4 9" id="KW-0677">Repeat</keyword>
<dbReference type="SUPFAM" id="SSF57938">
    <property type="entry name" value="DnaJ/Hsp40 cysteine-rich domain"/>
    <property type="match status" value="1"/>
</dbReference>
<dbReference type="PRINTS" id="PR00625">
    <property type="entry name" value="JDOMAIN"/>
</dbReference>
<dbReference type="PANTHER" id="PTHR43096:SF48">
    <property type="entry name" value="CHAPERONE PROTEIN DNAJ"/>
    <property type="match status" value="1"/>
</dbReference>
<evidence type="ECO:0000256" key="2">
    <source>
        <dbReference type="ARBA" id="ARBA00022705"/>
    </source>
</evidence>
<feature type="domain" description="J" evidence="11">
    <location>
        <begin position="6"/>
        <end position="71"/>
    </location>
</feature>
<dbReference type="RefSeq" id="WP_377086312.1">
    <property type="nucleotide sequence ID" value="NZ_JBHSJL010000014.1"/>
</dbReference>
<comment type="subunit">
    <text evidence="9">Homodimer.</text>
</comment>
<dbReference type="PROSITE" id="PS51188">
    <property type="entry name" value="ZF_CR"/>
    <property type="match status" value="1"/>
</dbReference>
<evidence type="ECO:0000313" key="13">
    <source>
        <dbReference type="EMBL" id="MFD2159542.1"/>
    </source>
</evidence>
<comment type="domain">
    <text evidence="9">The J domain is necessary and sufficient to stimulate DnaK ATPase activity. Zinc center 1 plays an important role in the autonomous, DnaK-independent chaperone activity of DnaJ. Zinc center 2 is essential for interaction with DnaK and for DnaJ activity.</text>
</comment>
<keyword evidence="5 9" id="KW-0863">Zinc-finger</keyword>
<dbReference type="PROSITE" id="PS00636">
    <property type="entry name" value="DNAJ_1"/>
    <property type="match status" value="1"/>
</dbReference>
<feature type="binding site" evidence="9">
    <location>
        <position position="199"/>
    </location>
    <ligand>
        <name>Zn(2+)</name>
        <dbReference type="ChEBI" id="CHEBI:29105"/>
        <label>2</label>
    </ligand>
</feature>
<comment type="caution">
    <text evidence="13">The sequence shown here is derived from an EMBL/GenBank/DDBJ whole genome shotgun (WGS) entry which is preliminary data.</text>
</comment>
<dbReference type="Pfam" id="PF00226">
    <property type="entry name" value="DnaJ"/>
    <property type="match status" value="1"/>
</dbReference>
<keyword evidence="6 9" id="KW-0862">Zinc</keyword>
<feature type="domain" description="CR-type" evidence="12">
    <location>
        <begin position="144"/>
        <end position="222"/>
    </location>
</feature>
<organism evidence="13 14">
    <name type="scientific">Rubritalea tangerina</name>
    <dbReference type="NCBI Taxonomy" id="430798"/>
    <lineage>
        <taxon>Bacteria</taxon>
        <taxon>Pseudomonadati</taxon>
        <taxon>Verrucomicrobiota</taxon>
        <taxon>Verrucomicrobiia</taxon>
        <taxon>Verrucomicrobiales</taxon>
        <taxon>Rubritaleaceae</taxon>
        <taxon>Rubritalea</taxon>
    </lineage>
</organism>
<dbReference type="CDD" id="cd10747">
    <property type="entry name" value="DnaJ_C"/>
    <property type="match status" value="1"/>
</dbReference>
<feature type="binding site" evidence="9">
    <location>
        <position position="174"/>
    </location>
    <ligand>
        <name>Zn(2+)</name>
        <dbReference type="ChEBI" id="CHEBI:29105"/>
        <label>2</label>
    </ligand>
</feature>
<dbReference type="InterPro" id="IPR012724">
    <property type="entry name" value="DnaJ"/>
</dbReference>
<dbReference type="Gene3D" id="2.10.230.10">
    <property type="entry name" value="Heat shock protein DnaJ, cysteine-rich domain"/>
    <property type="match status" value="1"/>
</dbReference>
<dbReference type="InterPro" id="IPR018253">
    <property type="entry name" value="DnaJ_domain_CS"/>
</dbReference>
<evidence type="ECO:0000256" key="6">
    <source>
        <dbReference type="ARBA" id="ARBA00022833"/>
    </source>
</evidence>
<evidence type="ECO:0000256" key="7">
    <source>
        <dbReference type="ARBA" id="ARBA00023016"/>
    </source>
</evidence>
<accession>A0ABW4ZCH9</accession>
<evidence type="ECO:0000256" key="5">
    <source>
        <dbReference type="ARBA" id="ARBA00022771"/>
    </source>
</evidence>
<dbReference type="InterPro" id="IPR001623">
    <property type="entry name" value="DnaJ_domain"/>
</dbReference>
<evidence type="ECO:0000256" key="10">
    <source>
        <dbReference type="PROSITE-ProRule" id="PRU00546"/>
    </source>
</evidence>
<feature type="repeat" description="CXXCXGXG motif" evidence="9">
    <location>
        <begin position="196"/>
        <end position="203"/>
    </location>
</feature>
<evidence type="ECO:0000259" key="12">
    <source>
        <dbReference type="PROSITE" id="PS51188"/>
    </source>
</evidence>
<evidence type="ECO:0000256" key="8">
    <source>
        <dbReference type="ARBA" id="ARBA00023186"/>
    </source>
</evidence>
<keyword evidence="8 9" id="KW-0143">Chaperone</keyword>
<dbReference type="Pfam" id="PF00684">
    <property type="entry name" value="DnaJ_CXXCXGXG"/>
    <property type="match status" value="1"/>
</dbReference>
<feature type="repeat" description="CXXCXGXG motif" evidence="9">
    <location>
        <begin position="174"/>
        <end position="181"/>
    </location>
</feature>
<keyword evidence="13" id="KW-0560">Oxidoreductase</keyword>
<dbReference type="Proteomes" id="UP001597389">
    <property type="component" value="Unassembled WGS sequence"/>
</dbReference>
<dbReference type="Gene3D" id="2.60.260.20">
    <property type="entry name" value="Urease metallochaperone UreE, N-terminal domain"/>
    <property type="match status" value="2"/>
</dbReference>
<dbReference type="InterPro" id="IPR008971">
    <property type="entry name" value="HSP40/DnaJ_pept-bd"/>
</dbReference>
<feature type="binding site" evidence="9">
    <location>
        <position position="177"/>
    </location>
    <ligand>
        <name>Zn(2+)</name>
        <dbReference type="ChEBI" id="CHEBI:29105"/>
        <label>2</label>
    </ligand>
</feature>
<dbReference type="InterPro" id="IPR002939">
    <property type="entry name" value="DnaJ_C"/>
</dbReference>
<evidence type="ECO:0000256" key="3">
    <source>
        <dbReference type="ARBA" id="ARBA00022723"/>
    </source>
</evidence>
<keyword evidence="1 9" id="KW-0963">Cytoplasm</keyword>
<evidence type="ECO:0000256" key="9">
    <source>
        <dbReference type="HAMAP-Rule" id="MF_01152"/>
    </source>
</evidence>
<evidence type="ECO:0000313" key="14">
    <source>
        <dbReference type="Proteomes" id="UP001597389"/>
    </source>
</evidence>
<proteinExistence type="inferred from homology"/>
<keyword evidence="14" id="KW-1185">Reference proteome</keyword>
<dbReference type="SUPFAM" id="SSF49493">
    <property type="entry name" value="HSP40/DnaJ peptide-binding domain"/>
    <property type="match status" value="2"/>
</dbReference>
<comment type="function">
    <text evidence="9">Participates actively in the response to hyperosmotic and heat shock by preventing the aggregation of stress-denatured proteins and by disaggregating proteins, also in an autonomous, DnaK-independent fashion. Unfolded proteins bind initially to DnaJ; upon interaction with the DnaJ-bound protein, DnaK hydrolyzes its bound ATP, resulting in the formation of a stable complex. GrpE releases ADP from DnaK; ATP binding to DnaK triggers the release of the substrate protein, thus completing the reaction cycle. Several rounds of ATP-dependent interactions between DnaJ, DnaK and GrpE are required for fully efficient folding. Also involved, together with DnaK and GrpE, in the DNA replication of plasmids through activation of initiation proteins.</text>
</comment>
<keyword evidence="3 9" id="KW-0479">Metal-binding</keyword>
<comment type="cofactor">
    <cofactor evidence="9">
        <name>Zn(2+)</name>
        <dbReference type="ChEBI" id="CHEBI:29105"/>
    </cofactor>
    <text evidence="9">Binds 2 Zn(2+) ions per monomer.</text>
</comment>
<dbReference type="HAMAP" id="MF_01152">
    <property type="entry name" value="DnaJ"/>
    <property type="match status" value="1"/>
</dbReference>
<evidence type="ECO:0000256" key="4">
    <source>
        <dbReference type="ARBA" id="ARBA00022737"/>
    </source>
</evidence>
<feature type="repeat" description="CXXCXGXG motif" evidence="9">
    <location>
        <begin position="210"/>
        <end position="217"/>
    </location>
</feature>
<dbReference type="NCBIfam" id="TIGR02349">
    <property type="entry name" value="DnaJ_bact"/>
    <property type="match status" value="1"/>
</dbReference>
<feature type="binding site" evidence="9">
    <location>
        <position position="157"/>
    </location>
    <ligand>
        <name>Zn(2+)</name>
        <dbReference type="ChEBI" id="CHEBI:29105"/>
        <label>1</label>
    </ligand>
</feature>
<feature type="binding site" evidence="9">
    <location>
        <position position="160"/>
    </location>
    <ligand>
        <name>Zn(2+)</name>
        <dbReference type="ChEBI" id="CHEBI:29105"/>
        <label>1</label>
    </ligand>
</feature>
<dbReference type="SMART" id="SM00271">
    <property type="entry name" value="DnaJ"/>
    <property type="match status" value="1"/>
</dbReference>
<dbReference type="CDD" id="cd06257">
    <property type="entry name" value="DnaJ"/>
    <property type="match status" value="1"/>
</dbReference>
<dbReference type="SUPFAM" id="SSF46565">
    <property type="entry name" value="Chaperone J-domain"/>
    <property type="match status" value="1"/>
</dbReference>
<dbReference type="CDD" id="cd10719">
    <property type="entry name" value="DnaJ_zf"/>
    <property type="match status" value="1"/>
</dbReference>
<dbReference type="InterPro" id="IPR001305">
    <property type="entry name" value="HSP_DnaJ_Cys-rich_dom"/>
</dbReference>
<comment type="similarity">
    <text evidence="9">Belongs to the DnaJ family.</text>
</comment>
<reference evidence="14" key="1">
    <citation type="journal article" date="2019" name="Int. J. Syst. Evol. Microbiol.">
        <title>The Global Catalogue of Microorganisms (GCM) 10K type strain sequencing project: providing services to taxonomists for standard genome sequencing and annotation.</title>
        <authorList>
            <consortium name="The Broad Institute Genomics Platform"/>
            <consortium name="The Broad Institute Genome Sequencing Center for Infectious Disease"/>
            <person name="Wu L."/>
            <person name="Ma J."/>
        </authorList>
    </citation>
    <scope>NUCLEOTIDE SEQUENCE [LARGE SCALE GENOMIC DNA]</scope>
    <source>
        <strain evidence="14">CCUG 57942</strain>
    </source>
</reference>
<feature type="repeat" description="CXXCXGXG motif" evidence="9">
    <location>
        <begin position="157"/>
        <end position="164"/>
    </location>
</feature>
<gene>
    <name evidence="9 13" type="primary">dnaJ</name>
    <name evidence="13" type="ORF">ACFSW8_11575</name>
</gene>
<protein>
    <recommendedName>
        <fullName evidence="9">Chaperone protein DnaJ</fullName>
    </recommendedName>
</protein>
<dbReference type="Pfam" id="PF01556">
    <property type="entry name" value="DnaJ_C"/>
    <property type="match status" value="1"/>
</dbReference>
<dbReference type="GO" id="GO:0016491">
    <property type="term" value="F:oxidoreductase activity"/>
    <property type="evidence" value="ECO:0007669"/>
    <property type="project" value="UniProtKB-KW"/>
</dbReference>